<feature type="chain" id="PRO_5043352058" evidence="2">
    <location>
        <begin position="22"/>
        <end position="104"/>
    </location>
</feature>
<evidence type="ECO:0000313" key="3">
    <source>
        <dbReference type="EMBL" id="KVP85265.1"/>
    </source>
</evidence>
<dbReference type="EMBL" id="LPBJ01000119">
    <property type="protein sequence ID" value="KVP85265.1"/>
    <property type="molecule type" value="Genomic_DNA"/>
</dbReference>
<sequence>MRLISAALLGAAATLPSLAHAATTMPDPTDATAPVPAMTVPSAFDGYQPYRDGDGPTWLQLNKAVLDKPAKGGMKRGGAPAQPAGGHSNHANHANHAKHEETAK</sequence>
<dbReference type="RefSeq" id="WP_059957958.1">
    <property type="nucleotide sequence ID" value="NZ_LPBJ01000119.1"/>
</dbReference>
<feature type="signal peptide" evidence="2">
    <location>
        <begin position="1"/>
        <end position="21"/>
    </location>
</feature>
<name>A0AAW3MI44_9BURK</name>
<evidence type="ECO:0000313" key="4">
    <source>
        <dbReference type="Proteomes" id="UP000056453"/>
    </source>
</evidence>
<keyword evidence="2" id="KW-0732">Signal</keyword>
<dbReference type="Proteomes" id="UP000056453">
    <property type="component" value="Unassembled WGS sequence"/>
</dbReference>
<reference evidence="3 4" key="1">
    <citation type="submission" date="2015-11" db="EMBL/GenBank/DDBJ databases">
        <title>Expanding the genomic diversity of Burkholderia species for the development of highly accurate diagnostics.</title>
        <authorList>
            <person name="Sahl J."/>
            <person name="Keim P."/>
            <person name="Wagner D."/>
        </authorList>
    </citation>
    <scope>NUCLEOTIDE SEQUENCE [LARGE SCALE GENOMIC DNA]</scope>
    <source>
        <strain evidence="3 4">MSMB1808WGS</strain>
    </source>
</reference>
<proteinExistence type="predicted"/>
<evidence type="ECO:0000256" key="2">
    <source>
        <dbReference type="SAM" id="SignalP"/>
    </source>
</evidence>
<feature type="region of interest" description="Disordered" evidence="1">
    <location>
        <begin position="69"/>
        <end position="104"/>
    </location>
</feature>
<keyword evidence="4" id="KW-1185">Reference proteome</keyword>
<comment type="caution">
    <text evidence="3">The sequence shown here is derived from an EMBL/GenBank/DDBJ whole genome shotgun (WGS) entry which is preliminary data.</text>
</comment>
<organism evidence="3 4">
    <name type="scientific">Burkholderia ubonensis</name>
    <dbReference type="NCBI Taxonomy" id="101571"/>
    <lineage>
        <taxon>Bacteria</taxon>
        <taxon>Pseudomonadati</taxon>
        <taxon>Pseudomonadota</taxon>
        <taxon>Betaproteobacteria</taxon>
        <taxon>Burkholderiales</taxon>
        <taxon>Burkholderiaceae</taxon>
        <taxon>Burkholderia</taxon>
        <taxon>Burkholderia cepacia complex</taxon>
    </lineage>
</organism>
<accession>A0AAW3MI44</accession>
<protein>
    <submittedName>
        <fullName evidence="3">Uncharacterized protein</fullName>
    </submittedName>
</protein>
<evidence type="ECO:0000256" key="1">
    <source>
        <dbReference type="SAM" id="MobiDB-lite"/>
    </source>
</evidence>
<gene>
    <name evidence="3" type="ORF">WJ96_23850</name>
</gene>
<dbReference type="AlphaFoldDB" id="A0AAW3MI44"/>